<comment type="caution">
    <text evidence="2">The sequence shown here is derived from an EMBL/GenBank/DDBJ whole genome shotgun (WGS) entry which is preliminary data.</text>
</comment>
<evidence type="ECO:0000313" key="2">
    <source>
        <dbReference type="EMBL" id="OGM16533.1"/>
    </source>
</evidence>
<feature type="domain" description="HD-CE" evidence="1">
    <location>
        <begin position="23"/>
        <end position="81"/>
    </location>
</feature>
<protein>
    <recommendedName>
        <fullName evidence="1">HD-CE domain-containing protein</fullName>
    </recommendedName>
</protein>
<sequence>MESILNLAADYVTNFYKFNLPQEMTYHNLTHIKEAVKTAEEIGKNSKLKPIEIEMLLLAAWFHDIGMIYQYTEHEEKSAELCRLFLTTHDYSRNNIKTVVKIILSTRLPQKPKNLLEKIMCDADLSYIGKKRFVFRSKLLREEWKNILGKNFSDYEWLKANINFLLANKFHTKLAKSLFDKQRKENLAKFQNKILNYKITPPPKHKSS</sequence>
<evidence type="ECO:0000259" key="1">
    <source>
        <dbReference type="Pfam" id="PF24391"/>
    </source>
</evidence>
<dbReference type="InterPro" id="IPR056471">
    <property type="entry name" value="HD-CE"/>
</dbReference>
<name>A0A1F7XNG0_9BACT</name>
<dbReference type="EMBL" id="MGFY01000017">
    <property type="protein sequence ID" value="OGM16533.1"/>
    <property type="molecule type" value="Genomic_DNA"/>
</dbReference>
<organism evidence="2 3">
    <name type="scientific">Candidatus Woesebacteria bacterium RBG_19FT_COMBO_37_29</name>
    <dbReference type="NCBI Taxonomy" id="1802486"/>
    <lineage>
        <taxon>Bacteria</taxon>
        <taxon>Candidatus Woeseibacteriota</taxon>
    </lineage>
</organism>
<dbReference type="SUPFAM" id="SSF109604">
    <property type="entry name" value="HD-domain/PDEase-like"/>
    <property type="match status" value="1"/>
</dbReference>
<reference evidence="2 3" key="1">
    <citation type="journal article" date="2016" name="Nat. Commun.">
        <title>Thousands of microbial genomes shed light on interconnected biogeochemical processes in an aquifer system.</title>
        <authorList>
            <person name="Anantharaman K."/>
            <person name="Brown C.T."/>
            <person name="Hug L.A."/>
            <person name="Sharon I."/>
            <person name="Castelle C.J."/>
            <person name="Probst A.J."/>
            <person name="Thomas B.C."/>
            <person name="Singh A."/>
            <person name="Wilkins M.J."/>
            <person name="Karaoz U."/>
            <person name="Brodie E.L."/>
            <person name="Williams K.H."/>
            <person name="Hubbard S.S."/>
            <person name="Banfield J.F."/>
        </authorList>
    </citation>
    <scope>NUCLEOTIDE SEQUENCE [LARGE SCALE GENOMIC DNA]</scope>
</reference>
<gene>
    <name evidence="2" type="ORF">A2V55_01935</name>
</gene>
<dbReference type="Pfam" id="PF24391">
    <property type="entry name" value="HD-CE"/>
    <property type="match status" value="1"/>
</dbReference>
<proteinExistence type="predicted"/>
<dbReference type="InterPro" id="IPR003607">
    <property type="entry name" value="HD/PDEase_dom"/>
</dbReference>
<accession>A0A1F7XNG0</accession>
<dbReference type="CDD" id="cd00077">
    <property type="entry name" value="HDc"/>
    <property type="match status" value="1"/>
</dbReference>
<dbReference type="Proteomes" id="UP000178401">
    <property type="component" value="Unassembled WGS sequence"/>
</dbReference>
<dbReference type="Gene3D" id="1.10.3210.10">
    <property type="entry name" value="Hypothetical protein af1432"/>
    <property type="match status" value="1"/>
</dbReference>
<evidence type="ECO:0000313" key="3">
    <source>
        <dbReference type="Proteomes" id="UP000178401"/>
    </source>
</evidence>
<dbReference type="AlphaFoldDB" id="A0A1F7XNG0"/>